<accession>A0A1Y4Q186</accession>
<proteinExistence type="predicted"/>
<name>A0A1Y4Q186_BACOV</name>
<evidence type="ECO:0000313" key="2">
    <source>
        <dbReference type="EMBL" id="RHH52724.1"/>
    </source>
</evidence>
<evidence type="ECO:0000313" key="3">
    <source>
        <dbReference type="Proteomes" id="UP000283329"/>
    </source>
</evidence>
<reference evidence="1" key="2">
    <citation type="submission" date="2022-10" db="EMBL/GenBank/DDBJ databases">
        <title>Human gut microbiome strain richness.</title>
        <authorList>
            <person name="Chen-Liaw A."/>
        </authorList>
    </citation>
    <scope>NUCLEOTIDE SEQUENCE</scope>
    <source>
        <strain evidence="1">RTP21484st1_H8_RTP21484_190118</strain>
    </source>
</reference>
<dbReference type="RefSeq" id="WP_004324589.1">
    <property type="nucleotide sequence ID" value="NZ_BAABYV010000001.1"/>
</dbReference>
<dbReference type="EMBL" id="QRJR01000001">
    <property type="protein sequence ID" value="RHH52724.1"/>
    <property type="molecule type" value="Genomic_DNA"/>
</dbReference>
<dbReference type="Proteomes" id="UP001215078">
    <property type="component" value="Unassembled WGS sequence"/>
</dbReference>
<evidence type="ECO:0000313" key="1">
    <source>
        <dbReference type="EMBL" id="MDC7957553.1"/>
    </source>
</evidence>
<gene>
    <name evidence="2" type="ORF">DW206_01520</name>
    <name evidence="1" type="ORF">PQ628_04950</name>
</gene>
<reference evidence="2 3" key="1">
    <citation type="submission" date="2018-08" db="EMBL/GenBank/DDBJ databases">
        <title>A genome reference for cultivated species of the human gut microbiota.</title>
        <authorList>
            <person name="Zou Y."/>
            <person name="Xue W."/>
            <person name="Luo G."/>
        </authorList>
    </citation>
    <scope>NUCLEOTIDE SEQUENCE [LARGE SCALE GENOMIC DNA]</scope>
    <source>
        <strain evidence="2 3">AM17-48</strain>
    </source>
</reference>
<dbReference type="EMBL" id="JAQQPO010000005">
    <property type="protein sequence ID" value="MDC7957553.1"/>
    <property type="molecule type" value="Genomic_DNA"/>
</dbReference>
<comment type="caution">
    <text evidence="2">The sequence shown here is derived from an EMBL/GenBank/DDBJ whole genome shotgun (WGS) entry which is preliminary data.</text>
</comment>
<organism evidence="2 3">
    <name type="scientific">Bacteroides ovatus</name>
    <dbReference type="NCBI Taxonomy" id="28116"/>
    <lineage>
        <taxon>Bacteria</taxon>
        <taxon>Pseudomonadati</taxon>
        <taxon>Bacteroidota</taxon>
        <taxon>Bacteroidia</taxon>
        <taxon>Bacteroidales</taxon>
        <taxon>Bacteroidaceae</taxon>
        <taxon>Bacteroides</taxon>
    </lineage>
</organism>
<sequence>MKIKHLMITGCLFTAFTLHSCIKEKDLYQEPPITYSELNLKLDGDYFSTELPIARAAKPTTIDENKTIVGIAISMTPKNVANSSSKPYAYGIFELEKAKNPDNLKIRVIDGYTYRISCSMIANAKDSILAEGNSFAAPFDLERSGTIKGECLNKFLTAEQVGGAKFLHNLENPKITTKNGSQNECTRPFIERYHGLLDQLEVKDGIQNPITLYRRFFGVKFKQTGLKSGRIRINIDGAPCIYLNSNEDIHKTVESDLRMVSMRNITANIPDANKNQYLTESVKVEAFWEEAPGVKETPIVNSNITFKRNYIHSIALTNIDLIGTPANIGIEVETGEMGEDPELDIPWQESTINQKTK</sequence>
<dbReference type="Proteomes" id="UP000283329">
    <property type="component" value="Unassembled WGS sequence"/>
</dbReference>
<protein>
    <submittedName>
        <fullName evidence="2">Uncharacterized protein</fullName>
    </submittedName>
</protein>
<dbReference type="AlphaFoldDB" id="A0A1Y4Q186"/>